<dbReference type="InterPro" id="IPR008258">
    <property type="entry name" value="Transglycosylase_SLT_dom_1"/>
</dbReference>
<gene>
    <name evidence="4" type="ordered locus">Deba_0373</name>
</gene>
<evidence type="ECO:0000256" key="1">
    <source>
        <dbReference type="ARBA" id="ARBA00007734"/>
    </source>
</evidence>
<comment type="similarity">
    <text evidence="1">Belongs to the transglycosylase Slt family.</text>
</comment>
<dbReference type="Gene3D" id="1.10.530.10">
    <property type="match status" value="1"/>
</dbReference>
<proteinExistence type="inferred from homology"/>
<dbReference type="EMBL" id="CP002085">
    <property type="protein sequence ID" value="ADK83748.1"/>
    <property type="molecule type" value="Genomic_DNA"/>
</dbReference>
<dbReference type="GO" id="GO:0000270">
    <property type="term" value="P:peptidoglycan metabolic process"/>
    <property type="evidence" value="ECO:0007669"/>
    <property type="project" value="InterPro"/>
</dbReference>
<keyword evidence="2" id="KW-0472">Membrane</keyword>
<dbReference type="GO" id="GO:0016020">
    <property type="term" value="C:membrane"/>
    <property type="evidence" value="ECO:0007669"/>
    <property type="project" value="InterPro"/>
</dbReference>
<dbReference type="AlphaFoldDB" id="E1QDW2"/>
<reference evidence="4 5" key="1">
    <citation type="journal article" date="2010" name="Stand. Genomic Sci.">
        <title>Complete genome sequence of Desulfarculus baarsii type strain (2st14).</title>
        <authorList>
            <person name="Sun H."/>
            <person name="Spring S."/>
            <person name="Lapidus A."/>
            <person name="Davenport K."/>
            <person name="Del Rio T.G."/>
            <person name="Tice H."/>
            <person name="Nolan M."/>
            <person name="Copeland A."/>
            <person name="Cheng J.F."/>
            <person name="Lucas S."/>
            <person name="Tapia R."/>
            <person name="Goodwin L."/>
            <person name="Pitluck S."/>
            <person name="Ivanova N."/>
            <person name="Pagani I."/>
            <person name="Mavromatis K."/>
            <person name="Ovchinnikova G."/>
            <person name="Pati A."/>
            <person name="Chen A."/>
            <person name="Palaniappan K."/>
            <person name="Hauser L."/>
            <person name="Chang Y.J."/>
            <person name="Jeffries C.D."/>
            <person name="Detter J.C."/>
            <person name="Han C."/>
            <person name="Rohde M."/>
            <person name="Brambilla E."/>
            <person name="Goker M."/>
            <person name="Woyke T."/>
            <person name="Bristow J."/>
            <person name="Eisen J.A."/>
            <person name="Markowitz V."/>
            <person name="Hugenholtz P."/>
            <person name="Kyrpides N.C."/>
            <person name="Klenk H.P."/>
            <person name="Land M."/>
        </authorList>
    </citation>
    <scope>NUCLEOTIDE SEQUENCE [LARGE SCALE GENOMIC DNA]</scope>
    <source>
        <strain evidence="5">ATCC 33931 / DSM 2075 / LMG 7858 / VKM B-1802 / 2st14</strain>
    </source>
</reference>
<dbReference type="STRING" id="644282.Deba_0373"/>
<protein>
    <submittedName>
        <fullName evidence="4">Lytic transglycosylase catalytic</fullName>
    </submittedName>
</protein>
<name>E1QDW2_DESB2</name>
<dbReference type="CDD" id="cd00254">
    <property type="entry name" value="LT-like"/>
    <property type="match status" value="1"/>
</dbReference>
<dbReference type="InterPro" id="IPR000189">
    <property type="entry name" value="Transglyc_AS"/>
</dbReference>
<keyword evidence="2" id="KW-0812">Transmembrane</keyword>
<organism evidence="4 5">
    <name type="scientific">Desulfarculus baarsii (strain ATCC 33931 / DSM 2075 / LMG 7858 / VKM B-1802 / 2st14)</name>
    <dbReference type="NCBI Taxonomy" id="644282"/>
    <lineage>
        <taxon>Bacteria</taxon>
        <taxon>Pseudomonadati</taxon>
        <taxon>Thermodesulfobacteriota</taxon>
        <taxon>Desulfarculia</taxon>
        <taxon>Desulfarculales</taxon>
        <taxon>Desulfarculaceae</taxon>
        <taxon>Desulfarculus</taxon>
    </lineage>
</organism>
<keyword evidence="2" id="KW-1133">Transmembrane helix</keyword>
<dbReference type="eggNOG" id="COG0741">
    <property type="taxonomic scope" value="Bacteria"/>
</dbReference>
<dbReference type="PANTHER" id="PTHR37423:SF2">
    <property type="entry name" value="MEMBRANE-BOUND LYTIC MUREIN TRANSGLYCOSYLASE C"/>
    <property type="match status" value="1"/>
</dbReference>
<evidence type="ECO:0000313" key="5">
    <source>
        <dbReference type="Proteomes" id="UP000009047"/>
    </source>
</evidence>
<feature type="transmembrane region" description="Helical" evidence="2">
    <location>
        <begin position="12"/>
        <end position="30"/>
    </location>
</feature>
<evidence type="ECO:0000259" key="3">
    <source>
        <dbReference type="Pfam" id="PF01464"/>
    </source>
</evidence>
<feature type="domain" description="Transglycosylase SLT" evidence="3">
    <location>
        <begin position="79"/>
        <end position="187"/>
    </location>
</feature>
<sequence length="209" mass="22978">MMQSIHKKIKLLAGVFFVINIAAIGLWLLLGSPLPPDIDWRDPAGKAAKKSFVAKLEKLQADWDMPTEQRQRMLWPVVRRMAQEGGLEPATVMAVLAVESRFRPHAISPDGALGLMQIMPGTASSLGFKSAAEAMDPIANLRAGIDYLAKLKRKYSGDLNLALAAYNAGPGMISRHGGMPPFEETQKYVQLVLSERERFRASHQALASR</sequence>
<dbReference type="HOGENOM" id="CLU_1313741_0_0_7"/>
<dbReference type="Proteomes" id="UP000009047">
    <property type="component" value="Chromosome"/>
</dbReference>
<dbReference type="RefSeq" id="WP_013257204.1">
    <property type="nucleotide sequence ID" value="NC_014365.1"/>
</dbReference>
<keyword evidence="5" id="KW-1185">Reference proteome</keyword>
<dbReference type="SUPFAM" id="SSF53955">
    <property type="entry name" value="Lysozyme-like"/>
    <property type="match status" value="1"/>
</dbReference>
<dbReference type="InterPro" id="IPR023346">
    <property type="entry name" value="Lysozyme-like_dom_sf"/>
</dbReference>
<evidence type="ECO:0000313" key="4">
    <source>
        <dbReference type="EMBL" id="ADK83748.1"/>
    </source>
</evidence>
<accession>E1QDW2</accession>
<dbReference type="PANTHER" id="PTHR37423">
    <property type="entry name" value="SOLUBLE LYTIC MUREIN TRANSGLYCOSYLASE-RELATED"/>
    <property type="match status" value="1"/>
</dbReference>
<evidence type="ECO:0000256" key="2">
    <source>
        <dbReference type="SAM" id="Phobius"/>
    </source>
</evidence>
<dbReference type="KEGG" id="dbr:Deba_0373"/>
<dbReference type="Pfam" id="PF01464">
    <property type="entry name" value="SLT"/>
    <property type="match status" value="1"/>
</dbReference>
<dbReference type="CAZy" id="GH23">
    <property type="family name" value="Glycoside Hydrolase Family 23"/>
</dbReference>
<dbReference type="GO" id="GO:0008933">
    <property type="term" value="F:peptidoglycan lytic transglycosylase activity"/>
    <property type="evidence" value="ECO:0007669"/>
    <property type="project" value="InterPro"/>
</dbReference>
<dbReference type="PROSITE" id="PS00922">
    <property type="entry name" value="TRANSGLYCOSYLASE"/>
    <property type="match status" value="1"/>
</dbReference>